<dbReference type="InterPro" id="IPR011042">
    <property type="entry name" value="6-blade_b-propeller_TolB-like"/>
</dbReference>
<dbReference type="EMBL" id="UOEU01000796">
    <property type="protein sequence ID" value="VAW40465.1"/>
    <property type="molecule type" value="Genomic_DNA"/>
</dbReference>
<name>A0A3B0VA22_9ZZZZ</name>
<feature type="non-terminal residue" evidence="2">
    <location>
        <position position="1"/>
    </location>
</feature>
<proteinExistence type="inferred from homology"/>
<evidence type="ECO:0000256" key="1">
    <source>
        <dbReference type="ARBA" id="ARBA00009820"/>
    </source>
</evidence>
<dbReference type="PANTHER" id="PTHR36842">
    <property type="entry name" value="PROTEIN TOLB HOMOLOG"/>
    <property type="match status" value="1"/>
</dbReference>
<dbReference type="PANTHER" id="PTHR36842:SF1">
    <property type="entry name" value="PROTEIN TOLB"/>
    <property type="match status" value="1"/>
</dbReference>
<sequence>SNPLNMAADPKESGDEEFYTRWHPDGQSIAFFSNRFDRAGYDCAVHRVGIMSLGDGTAGMMPVQEKIGNQETLAWSPDGKSLAFSSKSCGGSGINIQLYLWQVDGGEVTQLTRDEFINAGPAFSHNGRFLAYHSFRGDNSEIILLDLQSGEETNLTNNPAKDSHPTWSPDDSQIAFVTNRDGNDEIYVMDVDGGNLQNLTNHPARDFEPQWSPIP</sequence>
<dbReference type="Pfam" id="PF07676">
    <property type="entry name" value="PD40"/>
    <property type="match status" value="4"/>
</dbReference>
<reference evidence="2" key="1">
    <citation type="submission" date="2018-06" db="EMBL/GenBank/DDBJ databases">
        <authorList>
            <person name="Zhirakovskaya E."/>
        </authorList>
    </citation>
    <scope>NUCLEOTIDE SEQUENCE</scope>
</reference>
<protein>
    <submittedName>
        <fullName evidence="2">TolB protein, periplasmic protein involved in the tonb-independent uptake of group A colicins</fullName>
    </submittedName>
</protein>
<evidence type="ECO:0000313" key="2">
    <source>
        <dbReference type="EMBL" id="VAW40465.1"/>
    </source>
</evidence>
<dbReference type="AlphaFoldDB" id="A0A3B0VA22"/>
<organism evidence="2">
    <name type="scientific">hydrothermal vent metagenome</name>
    <dbReference type="NCBI Taxonomy" id="652676"/>
    <lineage>
        <taxon>unclassified sequences</taxon>
        <taxon>metagenomes</taxon>
        <taxon>ecological metagenomes</taxon>
    </lineage>
</organism>
<dbReference type="InterPro" id="IPR011659">
    <property type="entry name" value="WD40"/>
</dbReference>
<dbReference type="Gene3D" id="2.120.10.30">
    <property type="entry name" value="TolB, C-terminal domain"/>
    <property type="match status" value="1"/>
</dbReference>
<gene>
    <name evidence="2" type="ORF">MNBD_CHLOROFLEXI01-834</name>
</gene>
<dbReference type="SUPFAM" id="SSF82171">
    <property type="entry name" value="DPP6 N-terminal domain-like"/>
    <property type="match status" value="1"/>
</dbReference>
<accession>A0A3B0VA22</accession>
<dbReference type="Gene3D" id="2.120.10.60">
    <property type="entry name" value="Tricorn protease N-terminal domain"/>
    <property type="match status" value="1"/>
</dbReference>
<comment type="similarity">
    <text evidence="1">Belongs to the TolB family.</text>
</comment>